<evidence type="ECO:0000313" key="2">
    <source>
        <dbReference type="EMBL" id="KIY73673.1"/>
    </source>
</evidence>
<reference evidence="2 3" key="1">
    <citation type="journal article" date="2015" name="Fungal Genet. Biol.">
        <title>Evolution of novel wood decay mechanisms in Agaricales revealed by the genome sequences of Fistulina hepatica and Cylindrobasidium torrendii.</title>
        <authorList>
            <person name="Floudas D."/>
            <person name="Held B.W."/>
            <person name="Riley R."/>
            <person name="Nagy L.G."/>
            <person name="Koehler G."/>
            <person name="Ransdell A.S."/>
            <person name="Younus H."/>
            <person name="Chow J."/>
            <person name="Chiniquy J."/>
            <person name="Lipzen A."/>
            <person name="Tritt A."/>
            <person name="Sun H."/>
            <person name="Haridas S."/>
            <person name="LaButti K."/>
            <person name="Ohm R.A."/>
            <person name="Kues U."/>
            <person name="Blanchette R.A."/>
            <person name="Grigoriev I.V."/>
            <person name="Minto R.E."/>
            <person name="Hibbett D.S."/>
        </authorList>
    </citation>
    <scope>NUCLEOTIDE SEQUENCE [LARGE SCALE GENOMIC DNA]</scope>
    <source>
        <strain evidence="2 3">FP15055 ss-10</strain>
    </source>
</reference>
<proteinExistence type="predicted"/>
<evidence type="ECO:0000259" key="1">
    <source>
        <dbReference type="PROSITE" id="PS50172"/>
    </source>
</evidence>
<keyword evidence="3" id="KW-1185">Reference proteome</keyword>
<dbReference type="InterPro" id="IPR001357">
    <property type="entry name" value="BRCT_dom"/>
</dbReference>
<sequence length="304" mass="33926">MTSLFSGRIAFFSPSVSASIRQRWLKHGGAIASDNHYLPDANAFFCNGPTDPWCEILSPHVILVLCPSWIIDCINERFILPVDHYVVDGPSGSGFAPQFPPELNDRTFAFDSFDADATLINDEIFFDPIPPLSISRTKLTCDAPSHKSRNKRLYDLVDKSREGDPRAFKRARTAKKHGEDTISLSPQLLKSLDASPSRSPPLNLHHHRSSIKHVDLTTLKFPRTEALVKKFCAQIRAQLQKAHWQSIHRLYVQGSSANTGTAGLTMIPLDVLLSSSVLAADTTLFVRGKDFKGKRFACRKLLEM</sequence>
<dbReference type="EMBL" id="KN880434">
    <property type="protein sequence ID" value="KIY73673.1"/>
    <property type="molecule type" value="Genomic_DNA"/>
</dbReference>
<dbReference type="InterPro" id="IPR036420">
    <property type="entry name" value="BRCT_dom_sf"/>
</dbReference>
<dbReference type="Proteomes" id="UP000054007">
    <property type="component" value="Unassembled WGS sequence"/>
</dbReference>
<accession>A0A0D7BT23</accession>
<dbReference type="AlphaFoldDB" id="A0A0D7BT23"/>
<dbReference type="OrthoDB" id="3197870at2759"/>
<dbReference type="PROSITE" id="PS50172">
    <property type="entry name" value="BRCT"/>
    <property type="match status" value="1"/>
</dbReference>
<gene>
    <name evidence="2" type="ORF">CYLTODRAFT_485185</name>
</gene>
<protein>
    <recommendedName>
        <fullName evidence="1">BRCT domain-containing protein</fullName>
    </recommendedName>
</protein>
<feature type="domain" description="BRCT" evidence="1">
    <location>
        <begin position="1"/>
        <end position="87"/>
    </location>
</feature>
<evidence type="ECO:0000313" key="3">
    <source>
        <dbReference type="Proteomes" id="UP000054007"/>
    </source>
</evidence>
<dbReference type="SUPFAM" id="SSF52113">
    <property type="entry name" value="BRCT domain"/>
    <property type="match status" value="1"/>
</dbReference>
<name>A0A0D7BT23_9AGAR</name>
<organism evidence="2 3">
    <name type="scientific">Cylindrobasidium torrendii FP15055 ss-10</name>
    <dbReference type="NCBI Taxonomy" id="1314674"/>
    <lineage>
        <taxon>Eukaryota</taxon>
        <taxon>Fungi</taxon>
        <taxon>Dikarya</taxon>
        <taxon>Basidiomycota</taxon>
        <taxon>Agaricomycotina</taxon>
        <taxon>Agaricomycetes</taxon>
        <taxon>Agaricomycetidae</taxon>
        <taxon>Agaricales</taxon>
        <taxon>Marasmiineae</taxon>
        <taxon>Physalacriaceae</taxon>
        <taxon>Cylindrobasidium</taxon>
    </lineage>
</organism>